<dbReference type="GO" id="GO:0140359">
    <property type="term" value="F:ABC-type transporter activity"/>
    <property type="evidence" value="ECO:0007669"/>
    <property type="project" value="InterPro"/>
</dbReference>
<protein>
    <recommendedName>
        <fullName evidence="4">ABC transmembrane type-1 domain-containing protein</fullName>
    </recommendedName>
</protein>
<accession>X0Z5Z6</accession>
<reference evidence="5" key="1">
    <citation type="journal article" date="2014" name="Front. Microbiol.">
        <title>High frequency of phylogenetically diverse reductive dehalogenase-homologous genes in deep subseafloor sedimentary metagenomes.</title>
        <authorList>
            <person name="Kawai M."/>
            <person name="Futagami T."/>
            <person name="Toyoda A."/>
            <person name="Takaki Y."/>
            <person name="Nishi S."/>
            <person name="Hori S."/>
            <person name="Arai W."/>
            <person name="Tsubouchi T."/>
            <person name="Morono Y."/>
            <person name="Uchiyama I."/>
            <person name="Ito T."/>
            <person name="Fujiyama A."/>
            <person name="Inagaki F."/>
            <person name="Takami H."/>
        </authorList>
    </citation>
    <scope>NUCLEOTIDE SEQUENCE</scope>
    <source>
        <strain evidence="5">Expedition CK06-06</strain>
    </source>
</reference>
<keyword evidence="2" id="KW-1133">Transmembrane helix</keyword>
<feature type="domain" description="ABC transmembrane type-1" evidence="4">
    <location>
        <begin position="1"/>
        <end position="59"/>
    </location>
</feature>
<dbReference type="GO" id="GO:0016020">
    <property type="term" value="C:membrane"/>
    <property type="evidence" value="ECO:0007669"/>
    <property type="project" value="InterPro"/>
</dbReference>
<dbReference type="AlphaFoldDB" id="X0Z5Z6"/>
<sequence>MLQIGRLLRERFKAVQESFADISSFAQESLSGLRVIKGFAQEDMEVLRFEAKCNNYVNK</sequence>
<evidence type="ECO:0000313" key="5">
    <source>
        <dbReference type="EMBL" id="GAG53822.1"/>
    </source>
</evidence>
<evidence type="ECO:0000259" key="4">
    <source>
        <dbReference type="PROSITE" id="PS50929"/>
    </source>
</evidence>
<dbReference type="Pfam" id="PF00664">
    <property type="entry name" value="ABC_membrane"/>
    <property type="match status" value="1"/>
</dbReference>
<feature type="non-terminal residue" evidence="5">
    <location>
        <position position="59"/>
    </location>
</feature>
<organism evidence="5">
    <name type="scientific">marine sediment metagenome</name>
    <dbReference type="NCBI Taxonomy" id="412755"/>
    <lineage>
        <taxon>unclassified sequences</taxon>
        <taxon>metagenomes</taxon>
        <taxon>ecological metagenomes</taxon>
    </lineage>
</organism>
<evidence type="ECO:0000256" key="2">
    <source>
        <dbReference type="ARBA" id="ARBA00022989"/>
    </source>
</evidence>
<proteinExistence type="predicted"/>
<keyword evidence="3" id="KW-0472">Membrane</keyword>
<dbReference type="EMBL" id="BART01007051">
    <property type="protein sequence ID" value="GAG53822.1"/>
    <property type="molecule type" value="Genomic_DNA"/>
</dbReference>
<comment type="caution">
    <text evidence="5">The sequence shown here is derived from an EMBL/GenBank/DDBJ whole genome shotgun (WGS) entry which is preliminary data.</text>
</comment>
<dbReference type="SUPFAM" id="SSF90123">
    <property type="entry name" value="ABC transporter transmembrane region"/>
    <property type="match status" value="1"/>
</dbReference>
<dbReference type="InterPro" id="IPR036640">
    <property type="entry name" value="ABC1_TM_sf"/>
</dbReference>
<keyword evidence="1" id="KW-0812">Transmembrane</keyword>
<evidence type="ECO:0000256" key="3">
    <source>
        <dbReference type="ARBA" id="ARBA00023136"/>
    </source>
</evidence>
<dbReference type="Gene3D" id="1.20.1560.10">
    <property type="entry name" value="ABC transporter type 1, transmembrane domain"/>
    <property type="match status" value="1"/>
</dbReference>
<evidence type="ECO:0000256" key="1">
    <source>
        <dbReference type="ARBA" id="ARBA00022692"/>
    </source>
</evidence>
<dbReference type="InterPro" id="IPR011527">
    <property type="entry name" value="ABC1_TM_dom"/>
</dbReference>
<gene>
    <name evidence="5" type="ORF">S01H4_16100</name>
</gene>
<dbReference type="PROSITE" id="PS50929">
    <property type="entry name" value="ABC_TM1F"/>
    <property type="match status" value="1"/>
</dbReference>
<dbReference type="GO" id="GO:0005524">
    <property type="term" value="F:ATP binding"/>
    <property type="evidence" value="ECO:0007669"/>
    <property type="project" value="InterPro"/>
</dbReference>
<name>X0Z5Z6_9ZZZZ</name>